<organism evidence="1 2">
    <name type="scientific">Oceanobacillus profundus</name>
    <dbReference type="NCBI Taxonomy" id="372463"/>
    <lineage>
        <taxon>Bacteria</taxon>
        <taxon>Bacillati</taxon>
        <taxon>Bacillota</taxon>
        <taxon>Bacilli</taxon>
        <taxon>Bacillales</taxon>
        <taxon>Bacillaceae</taxon>
        <taxon>Oceanobacillus</taxon>
    </lineage>
</organism>
<reference evidence="1 2" key="1">
    <citation type="journal article" date="2007" name="Int. J. Syst. Evol. Microbiol.">
        <title>Oceanobacillus profundus sp. nov., isolated from a deep-sea sediment core.</title>
        <authorList>
            <person name="Kim Y.G."/>
            <person name="Choi D.H."/>
            <person name="Hyun S."/>
            <person name="Cho B.C."/>
        </authorList>
    </citation>
    <scope>NUCLEOTIDE SEQUENCE [LARGE SCALE GENOMIC DNA]</scope>
    <source>
        <strain evidence="1 2">DSM 18246</strain>
    </source>
</reference>
<evidence type="ECO:0000313" key="1">
    <source>
        <dbReference type="EMBL" id="RHW31908.1"/>
    </source>
</evidence>
<proteinExistence type="predicted"/>
<dbReference type="EMBL" id="QWEH01000007">
    <property type="protein sequence ID" value="RHW31908.1"/>
    <property type="molecule type" value="Genomic_DNA"/>
</dbReference>
<dbReference type="Proteomes" id="UP000285456">
    <property type="component" value="Unassembled WGS sequence"/>
</dbReference>
<dbReference type="RefSeq" id="WP_118889466.1">
    <property type="nucleotide sequence ID" value="NZ_PHUT01000007.1"/>
</dbReference>
<dbReference type="AlphaFoldDB" id="A0A417YGF9"/>
<name>A0A417YGF9_9BACI</name>
<accession>A0A417YGF9</accession>
<protein>
    <submittedName>
        <fullName evidence="1">Uncharacterized protein</fullName>
    </submittedName>
</protein>
<sequence>MECKFAEECANLNKSCYKCFNFNMYSPHKEKTTLRTRSNQNKHIKQGIDFENQGTKKYNTTVKQAKEVARRQIASGALHFALGDMITEEEITASLAEFKERGSRDARGVKQITIKKEWLDGIKKEASQMGKEYYFLPFRFKGSDTDYVAIEFDVILSYVQTIQTLVEQIRLLQKEE</sequence>
<dbReference type="OrthoDB" id="2989594at2"/>
<keyword evidence="2" id="KW-1185">Reference proteome</keyword>
<comment type="caution">
    <text evidence="1">The sequence shown here is derived from an EMBL/GenBank/DDBJ whole genome shotgun (WGS) entry which is preliminary data.</text>
</comment>
<evidence type="ECO:0000313" key="2">
    <source>
        <dbReference type="Proteomes" id="UP000285456"/>
    </source>
</evidence>
<gene>
    <name evidence="1" type="ORF">D1B32_11760</name>
</gene>